<keyword evidence="2" id="KW-1133">Transmembrane helix</keyword>
<proteinExistence type="predicted"/>
<evidence type="ECO:0000256" key="1">
    <source>
        <dbReference type="SAM" id="MobiDB-lite"/>
    </source>
</evidence>
<evidence type="ECO:0000256" key="2">
    <source>
        <dbReference type="SAM" id="Phobius"/>
    </source>
</evidence>
<dbReference type="RefSeq" id="WP_034528248.1">
    <property type="nucleotide sequence ID" value="NZ_BBJM01000019.1"/>
</dbReference>
<keyword evidence="2" id="KW-0472">Membrane</keyword>
<feature type="compositionally biased region" description="Polar residues" evidence="1">
    <location>
        <begin position="99"/>
        <end position="108"/>
    </location>
</feature>
<dbReference type="Proteomes" id="UP000028700">
    <property type="component" value="Unassembled WGS sequence"/>
</dbReference>
<feature type="transmembrane region" description="Helical" evidence="2">
    <location>
        <begin position="9"/>
        <end position="30"/>
    </location>
</feature>
<feature type="region of interest" description="Disordered" evidence="1">
    <location>
        <begin position="82"/>
        <end position="116"/>
    </location>
</feature>
<comment type="caution">
    <text evidence="3">The sequence shown here is derived from an EMBL/GenBank/DDBJ whole genome shotgun (WGS) entry which is preliminary data.</text>
</comment>
<reference evidence="3" key="1">
    <citation type="journal article" date="2014" name="Genome Announc.">
        <title>Draft Genome Sequence of Lactobacillus oryzae Strain SG293T.</title>
        <authorList>
            <person name="Tanizawa Y."/>
            <person name="Fujisawa T."/>
            <person name="Mochizuki T."/>
            <person name="Kaminuma E."/>
            <person name="Nakamura Y."/>
            <person name="Tohno M."/>
        </authorList>
    </citation>
    <scope>NUCLEOTIDE SEQUENCE [LARGE SCALE GENOMIC DNA]</scope>
    <source>
        <strain evidence="3">SG293</strain>
    </source>
</reference>
<keyword evidence="4" id="KW-1185">Reference proteome</keyword>
<keyword evidence="2" id="KW-0812">Transmembrane</keyword>
<dbReference type="OrthoDB" id="2325917at2"/>
<feature type="compositionally biased region" description="Basic and acidic residues" evidence="1">
    <location>
        <begin position="82"/>
        <end position="98"/>
    </location>
</feature>
<feature type="transmembrane region" description="Helical" evidence="2">
    <location>
        <begin position="45"/>
        <end position="64"/>
    </location>
</feature>
<accession>A0A081BJA1</accession>
<evidence type="ECO:0000313" key="3">
    <source>
        <dbReference type="EMBL" id="GAK48119.1"/>
    </source>
</evidence>
<dbReference type="eggNOG" id="ENOG5030ADE">
    <property type="taxonomic scope" value="Bacteria"/>
</dbReference>
<sequence length="116" mass="13526">MKKTPFPKWLIETLQIVILIAILYAAYILAGPFLGGKPVSAQTWLYYPVQIFVALIAVGAYRYWKESQRIASEKAKKEAELREQRRLAESKTQHEANIKRNQNVQQNLKRQKNEPR</sequence>
<protein>
    <submittedName>
        <fullName evidence="3">Uncharacterized protein</fullName>
    </submittedName>
</protein>
<gene>
    <name evidence="3" type="ORF">LOSG293_190260</name>
</gene>
<dbReference type="STRING" id="1291743.LOSG293_190260"/>
<organism evidence="3 4">
    <name type="scientific">Secundilactobacillus oryzae JCM 18671</name>
    <dbReference type="NCBI Taxonomy" id="1291743"/>
    <lineage>
        <taxon>Bacteria</taxon>
        <taxon>Bacillati</taxon>
        <taxon>Bacillota</taxon>
        <taxon>Bacilli</taxon>
        <taxon>Lactobacillales</taxon>
        <taxon>Lactobacillaceae</taxon>
        <taxon>Secundilactobacillus</taxon>
    </lineage>
</organism>
<evidence type="ECO:0000313" key="4">
    <source>
        <dbReference type="Proteomes" id="UP000028700"/>
    </source>
</evidence>
<dbReference type="AlphaFoldDB" id="A0A081BJA1"/>
<name>A0A081BJA1_9LACO</name>
<dbReference type="EMBL" id="BBJM01000019">
    <property type="protein sequence ID" value="GAK48119.1"/>
    <property type="molecule type" value="Genomic_DNA"/>
</dbReference>